<dbReference type="Pfam" id="PF00903">
    <property type="entry name" value="Glyoxalase"/>
    <property type="match status" value="1"/>
</dbReference>
<dbReference type="InterPro" id="IPR037523">
    <property type="entry name" value="VOC_core"/>
</dbReference>
<sequence>MIKRLSHATVYVLDQDSAKDFYTGKLGFEVRQDMRVGDFRWLTVGPPDQPDLQFVLMPLGGPNHDPETEKQLRELIAKGTFGIGVLATDDCRKTYEEMSGRGVTFLSEPAERPYGVEAMFRDDSGNWFSLTQPYALDLSKDWG</sequence>
<feature type="domain" description="VOC" evidence="1">
    <location>
        <begin position="4"/>
        <end position="133"/>
    </location>
</feature>
<dbReference type="Proteomes" id="UP000715441">
    <property type="component" value="Unassembled WGS sequence"/>
</dbReference>
<dbReference type="SUPFAM" id="SSF54593">
    <property type="entry name" value="Glyoxalase/Bleomycin resistance protein/Dihydroxybiphenyl dioxygenase"/>
    <property type="match status" value="1"/>
</dbReference>
<organism evidence="2 3">
    <name type="scientific">Amycolatopsis acididurans</name>
    <dbReference type="NCBI Taxonomy" id="2724524"/>
    <lineage>
        <taxon>Bacteria</taxon>
        <taxon>Bacillati</taxon>
        <taxon>Actinomycetota</taxon>
        <taxon>Actinomycetes</taxon>
        <taxon>Pseudonocardiales</taxon>
        <taxon>Pseudonocardiaceae</taxon>
        <taxon>Amycolatopsis</taxon>
    </lineage>
</organism>
<dbReference type="InterPro" id="IPR029068">
    <property type="entry name" value="Glyas_Bleomycin-R_OHBP_Dase"/>
</dbReference>
<dbReference type="PROSITE" id="PS51819">
    <property type="entry name" value="VOC"/>
    <property type="match status" value="1"/>
</dbReference>
<proteinExistence type="predicted"/>
<accession>A0ABX1IYR1</accession>
<evidence type="ECO:0000313" key="3">
    <source>
        <dbReference type="Proteomes" id="UP000715441"/>
    </source>
</evidence>
<protein>
    <submittedName>
        <fullName evidence="2">VOC family protein</fullName>
    </submittedName>
</protein>
<name>A0ABX1IYR1_9PSEU</name>
<evidence type="ECO:0000313" key="2">
    <source>
        <dbReference type="EMBL" id="NKQ52647.1"/>
    </source>
</evidence>
<evidence type="ECO:0000259" key="1">
    <source>
        <dbReference type="PROSITE" id="PS51819"/>
    </source>
</evidence>
<dbReference type="RefSeq" id="WP_168512741.1">
    <property type="nucleotide sequence ID" value="NZ_JAAXLS010000003.1"/>
</dbReference>
<dbReference type="Gene3D" id="3.10.180.10">
    <property type="entry name" value="2,3-Dihydroxybiphenyl 1,2-Dioxygenase, domain 1"/>
    <property type="match status" value="1"/>
</dbReference>
<comment type="caution">
    <text evidence="2">The sequence shown here is derived from an EMBL/GenBank/DDBJ whole genome shotgun (WGS) entry which is preliminary data.</text>
</comment>
<dbReference type="PANTHER" id="PTHR36437:SF2">
    <property type="entry name" value="GLYOXALASE_BLEOMYCIN RESISTANCE PROTEIN_DIOXYGENASE"/>
    <property type="match status" value="1"/>
</dbReference>
<gene>
    <name evidence="2" type="ORF">HFP15_07105</name>
</gene>
<dbReference type="PANTHER" id="PTHR36437">
    <property type="entry name" value="GLYOXALASE/BLEOMYCIN RESISTANCE PROTEIN/DIOXYGENASE"/>
    <property type="match status" value="1"/>
</dbReference>
<reference evidence="2 3" key="1">
    <citation type="submission" date="2020-04" db="EMBL/GenBank/DDBJ databases">
        <title>Novel species.</title>
        <authorList>
            <person name="Teo W.F.A."/>
            <person name="Lipun K."/>
            <person name="Srisuk N."/>
            <person name="Duangmal K."/>
        </authorList>
    </citation>
    <scope>NUCLEOTIDE SEQUENCE [LARGE SCALE GENOMIC DNA]</scope>
    <source>
        <strain evidence="2 3">K13G38</strain>
    </source>
</reference>
<dbReference type="EMBL" id="JAAXLS010000003">
    <property type="protein sequence ID" value="NKQ52647.1"/>
    <property type="molecule type" value="Genomic_DNA"/>
</dbReference>
<keyword evidence="3" id="KW-1185">Reference proteome</keyword>
<dbReference type="InterPro" id="IPR004360">
    <property type="entry name" value="Glyas_Fos-R_dOase_dom"/>
</dbReference>
<dbReference type="CDD" id="cd07263">
    <property type="entry name" value="VOC_like"/>
    <property type="match status" value="1"/>
</dbReference>